<dbReference type="EMBL" id="CAJPWZ010001331">
    <property type="protein sequence ID" value="CAG2213120.1"/>
    <property type="molecule type" value="Genomic_DNA"/>
</dbReference>
<keyword evidence="6" id="KW-0106">Calcium</keyword>
<dbReference type="Pfam" id="PF22633">
    <property type="entry name" value="F5_F8_type_C_2"/>
    <property type="match status" value="1"/>
</dbReference>
<evidence type="ECO:0000313" key="10">
    <source>
        <dbReference type="Proteomes" id="UP000683360"/>
    </source>
</evidence>
<gene>
    <name evidence="9" type="ORF">MEDL_27042</name>
</gene>
<protein>
    <recommendedName>
        <fullName evidence="8">Apple domain-containing protein</fullName>
    </recommendedName>
</protein>
<evidence type="ECO:0000256" key="2">
    <source>
        <dbReference type="ARBA" id="ARBA00010147"/>
    </source>
</evidence>
<dbReference type="OrthoDB" id="6187522at2759"/>
<proteinExistence type="inferred from homology"/>
<comment type="similarity">
    <text evidence="2">Belongs to the fucolectin family.</text>
</comment>
<dbReference type="PANTHER" id="PTHR45713">
    <property type="entry name" value="FTP DOMAIN-CONTAINING PROTEIN"/>
    <property type="match status" value="1"/>
</dbReference>
<dbReference type="GO" id="GO:0001868">
    <property type="term" value="P:regulation of complement activation, lectin pathway"/>
    <property type="evidence" value="ECO:0007669"/>
    <property type="project" value="UniProtKB-ARBA"/>
</dbReference>
<evidence type="ECO:0000256" key="6">
    <source>
        <dbReference type="ARBA" id="ARBA00022837"/>
    </source>
</evidence>
<organism evidence="9 10">
    <name type="scientific">Mytilus edulis</name>
    <name type="common">Blue mussel</name>
    <dbReference type="NCBI Taxonomy" id="6550"/>
    <lineage>
        <taxon>Eukaryota</taxon>
        <taxon>Metazoa</taxon>
        <taxon>Spiralia</taxon>
        <taxon>Lophotrochozoa</taxon>
        <taxon>Mollusca</taxon>
        <taxon>Bivalvia</taxon>
        <taxon>Autobranchia</taxon>
        <taxon>Pteriomorphia</taxon>
        <taxon>Mytilida</taxon>
        <taxon>Mytiloidea</taxon>
        <taxon>Mytilidae</taxon>
        <taxon>Mytilinae</taxon>
        <taxon>Mytilus</taxon>
    </lineage>
</organism>
<dbReference type="GO" id="GO:0046872">
    <property type="term" value="F:metal ion binding"/>
    <property type="evidence" value="ECO:0007669"/>
    <property type="project" value="UniProtKB-KW"/>
</dbReference>
<dbReference type="Gene3D" id="2.60.120.260">
    <property type="entry name" value="Galactose-binding domain-like"/>
    <property type="match status" value="1"/>
</dbReference>
<comment type="caution">
    <text evidence="9">The sequence shown here is derived from an EMBL/GenBank/DDBJ whole genome shotgun (WGS) entry which is preliminary data.</text>
</comment>
<comment type="subunit">
    <text evidence="3">Homotrimer.</text>
</comment>
<keyword evidence="7" id="KW-1015">Disulfide bond</keyword>
<dbReference type="AlphaFoldDB" id="A0A8S3S822"/>
<feature type="domain" description="Apple" evidence="8">
    <location>
        <begin position="5"/>
        <end position="87"/>
    </location>
</feature>
<dbReference type="SUPFAM" id="SSF49785">
    <property type="entry name" value="Galactose-binding domain-like"/>
    <property type="match status" value="1"/>
</dbReference>
<name>A0A8S3S822_MYTED</name>
<dbReference type="PANTHER" id="PTHR45713:SF15">
    <property type="entry name" value="F5_8 TYPE C DOMAIN-CONTAINING PROTEIN"/>
    <property type="match status" value="1"/>
</dbReference>
<evidence type="ECO:0000256" key="5">
    <source>
        <dbReference type="ARBA" id="ARBA00022734"/>
    </source>
</evidence>
<evidence type="ECO:0000259" key="8">
    <source>
        <dbReference type="PROSITE" id="PS50948"/>
    </source>
</evidence>
<dbReference type="InterPro" id="IPR006585">
    <property type="entry name" value="FTP1"/>
</dbReference>
<dbReference type="GO" id="GO:0042806">
    <property type="term" value="F:fucose binding"/>
    <property type="evidence" value="ECO:0007669"/>
    <property type="project" value="UniProtKB-ARBA"/>
</dbReference>
<keyword evidence="5" id="KW-0430">Lectin</keyword>
<keyword evidence="10" id="KW-1185">Reference proteome</keyword>
<dbReference type="SMART" id="SM00607">
    <property type="entry name" value="FTP"/>
    <property type="match status" value="1"/>
</dbReference>
<evidence type="ECO:0000256" key="3">
    <source>
        <dbReference type="ARBA" id="ARBA00011233"/>
    </source>
</evidence>
<evidence type="ECO:0000313" key="9">
    <source>
        <dbReference type="EMBL" id="CAG2213120.1"/>
    </source>
</evidence>
<keyword evidence="4" id="KW-0479">Metal-binding</keyword>
<accession>A0A8S3S822</accession>
<dbReference type="GO" id="GO:0010185">
    <property type="term" value="P:regulation of cellular defense response"/>
    <property type="evidence" value="ECO:0007669"/>
    <property type="project" value="UniProtKB-ARBA"/>
</dbReference>
<evidence type="ECO:0000256" key="4">
    <source>
        <dbReference type="ARBA" id="ARBA00022723"/>
    </source>
</evidence>
<dbReference type="InterPro" id="IPR003609">
    <property type="entry name" value="Pan_app"/>
</dbReference>
<evidence type="ECO:0000256" key="1">
    <source>
        <dbReference type="ARBA" id="ARBA00002219"/>
    </source>
</evidence>
<dbReference type="Proteomes" id="UP000683360">
    <property type="component" value="Unassembled WGS sequence"/>
</dbReference>
<dbReference type="InterPro" id="IPR051941">
    <property type="entry name" value="BG_Antigen-Binding_Lectin"/>
</dbReference>
<dbReference type="InterPro" id="IPR008979">
    <property type="entry name" value="Galactose-bd-like_sf"/>
</dbReference>
<reference evidence="9" key="1">
    <citation type="submission" date="2021-03" db="EMBL/GenBank/DDBJ databases">
        <authorList>
            <person name="Bekaert M."/>
        </authorList>
    </citation>
    <scope>NUCLEOTIDE SEQUENCE</scope>
</reference>
<evidence type="ECO:0000256" key="7">
    <source>
        <dbReference type="ARBA" id="ARBA00023157"/>
    </source>
</evidence>
<dbReference type="PROSITE" id="PS50948">
    <property type="entry name" value="PAN"/>
    <property type="match status" value="1"/>
</dbReference>
<sequence length="230" mass="25623">MLAYCTAEYIDPKFTITGNRTFKSSHDTTDVYSESHLMCAMMCSSQDKCCVASFSQETSTCRLDTTDNCCVATDHDAGSSTIARNNCTINLTEVAYDKPAEQSSVHGAYIASRAVDGNVNTYMHTLKEQSPYWIVDLGKIHQIQRIEIFNRNVGSITTGERLRDLDITIGPSPFEMHLFAHYVGPAQLGAHLLFDCGYVQNARYVKLRLTGTEYLHFAEVKVYAVINSST</sequence>
<comment type="function">
    <text evidence="1">Acts as a defensive agent. Recognizes blood group fucosylated oligosaccharides including A, B, H and Lewis B-type antigens. Does not recognize Lewis A antigen and has low affinity for monovalent haptens.</text>
</comment>